<accession>A0ABY8UFL3</accession>
<organism evidence="1 2">
    <name type="scientific">Tetradesmus obliquus</name>
    <name type="common">Green alga</name>
    <name type="synonym">Acutodesmus obliquus</name>
    <dbReference type="NCBI Taxonomy" id="3088"/>
    <lineage>
        <taxon>Eukaryota</taxon>
        <taxon>Viridiplantae</taxon>
        <taxon>Chlorophyta</taxon>
        <taxon>core chlorophytes</taxon>
        <taxon>Chlorophyceae</taxon>
        <taxon>CS clade</taxon>
        <taxon>Sphaeropleales</taxon>
        <taxon>Scenedesmaceae</taxon>
        <taxon>Tetradesmus</taxon>
    </lineage>
</organism>
<dbReference type="Proteomes" id="UP001244341">
    <property type="component" value="Chromosome 10b"/>
</dbReference>
<name>A0ABY8UFL3_TETOB</name>
<reference evidence="1 2" key="1">
    <citation type="submission" date="2023-05" db="EMBL/GenBank/DDBJ databases">
        <title>A 100% complete, gapless, phased diploid assembly of the Scenedesmus obliquus UTEX 3031 genome.</title>
        <authorList>
            <person name="Biondi T.C."/>
            <person name="Hanschen E.R."/>
            <person name="Kwon T."/>
            <person name="Eng W."/>
            <person name="Kruse C.P.S."/>
            <person name="Koehler S.I."/>
            <person name="Kunde Y."/>
            <person name="Gleasner C.D."/>
            <person name="You Mak K.T."/>
            <person name="Polle J."/>
            <person name="Hovde B.T."/>
            <person name="Starkenburg S.R."/>
        </authorList>
    </citation>
    <scope>NUCLEOTIDE SEQUENCE [LARGE SCALE GENOMIC DNA]</scope>
    <source>
        <strain evidence="1 2">DOE0152z</strain>
    </source>
</reference>
<protein>
    <submittedName>
        <fullName evidence="1">Uncharacterized protein</fullName>
    </submittedName>
</protein>
<proteinExistence type="predicted"/>
<evidence type="ECO:0000313" key="2">
    <source>
        <dbReference type="Proteomes" id="UP001244341"/>
    </source>
</evidence>
<sequence>MATLAQLRVSDPNGRASFEIVVSESTTMFNVHRVLQFCIKPSQPDALIDSKAFTFTHVASGKEVRGPKSTQLYRGNPNAKHAAVEVGDAYTYEAAGKKTGKERYMLEVVAVGGGDDKYYVPRCVSGNINLDAVNRKLLTRRFRKTGPMAPKKPPEVWCFAGVSNAQLMASHLAAMQQSLTGF</sequence>
<evidence type="ECO:0000313" key="1">
    <source>
        <dbReference type="EMBL" id="WIA19112.1"/>
    </source>
</evidence>
<keyword evidence="2" id="KW-1185">Reference proteome</keyword>
<dbReference type="EMBL" id="CP126217">
    <property type="protein sequence ID" value="WIA19112.1"/>
    <property type="molecule type" value="Genomic_DNA"/>
</dbReference>
<gene>
    <name evidence="1" type="ORF">OEZ85_003760</name>
</gene>